<dbReference type="EMBL" id="QGGI01000010">
    <property type="protein sequence ID" value="PWJ92088.1"/>
    <property type="molecule type" value="Genomic_DNA"/>
</dbReference>
<keyword evidence="5 7" id="KW-1133">Transmembrane helix</keyword>
<dbReference type="GO" id="GO:0055085">
    <property type="term" value="P:transmembrane transport"/>
    <property type="evidence" value="ECO:0007669"/>
    <property type="project" value="InterPro"/>
</dbReference>
<comment type="similarity">
    <text evidence="7">Belongs to the binding-protein-dependent transport system permease family.</text>
</comment>
<feature type="transmembrane region" description="Helical" evidence="7">
    <location>
        <begin position="257"/>
        <end position="277"/>
    </location>
</feature>
<keyword evidence="2 7" id="KW-0813">Transport</keyword>
<keyword evidence="6 7" id="KW-0472">Membrane</keyword>
<evidence type="ECO:0000256" key="3">
    <source>
        <dbReference type="ARBA" id="ARBA00022475"/>
    </source>
</evidence>
<dbReference type="Gene3D" id="1.10.3720.10">
    <property type="entry name" value="MetI-like"/>
    <property type="match status" value="1"/>
</dbReference>
<dbReference type="AlphaFoldDB" id="A0AA45C6G2"/>
<evidence type="ECO:0000256" key="5">
    <source>
        <dbReference type="ARBA" id="ARBA00022989"/>
    </source>
</evidence>
<proteinExistence type="inferred from homology"/>
<dbReference type="Pfam" id="PF00528">
    <property type="entry name" value="BPD_transp_1"/>
    <property type="match status" value="1"/>
</dbReference>
<sequence>MKKFNTLKMIAYTILILYAFISLFPFIWSAMISFTPITYQNEEGIRVGVDFMKWPPKINFFKWPITLFNAPATTANYVEIFKITPYFRWILNTFIYAISVTIGNLFFDSLAGYAFARLKFPFKNQIFSLLLATIMIPFPAIIIPTYLLISDFNLLNSYTGLILPKLTMVFGIFLMRQFFLNIPKELEDAAKIDGASIPKTFFKIILPLSKPALGALGIYTFLNTWNDFMWPLIIMQQKEMFTLTLGLNFFKGSFYTVWPYMMAATMLMTAPMIFIFLSMQDNFIEVGASSGLKG</sequence>
<feature type="transmembrane region" description="Helical" evidence="7">
    <location>
        <begin position="94"/>
        <end position="115"/>
    </location>
</feature>
<dbReference type="PANTHER" id="PTHR43744:SF12">
    <property type="entry name" value="ABC TRANSPORTER PERMEASE PROTEIN MG189-RELATED"/>
    <property type="match status" value="1"/>
</dbReference>
<evidence type="ECO:0000256" key="6">
    <source>
        <dbReference type="ARBA" id="ARBA00023136"/>
    </source>
</evidence>
<feature type="domain" description="ABC transmembrane type-1" evidence="8">
    <location>
        <begin position="90"/>
        <end position="279"/>
    </location>
</feature>
<dbReference type="SUPFAM" id="SSF161098">
    <property type="entry name" value="MetI-like"/>
    <property type="match status" value="1"/>
</dbReference>
<dbReference type="PROSITE" id="PS50928">
    <property type="entry name" value="ABC_TM1"/>
    <property type="match status" value="1"/>
</dbReference>
<keyword evidence="4 7" id="KW-0812">Transmembrane</keyword>
<name>A0AA45C6G2_9BACT</name>
<gene>
    <name evidence="9" type="ORF">C7380_11081</name>
</gene>
<organism evidence="9 10">
    <name type="scientific">Oceanotoga teriensis</name>
    <dbReference type="NCBI Taxonomy" id="515440"/>
    <lineage>
        <taxon>Bacteria</taxon>
        <taxon>Thermotogati</taxon>
        <taxon>Thermotogota</taxon>
        <taxon>Thermotogae</taxon>
        <taxon>Petrotogales</taxon>
        <taxon>Petrotogaceae</taxon>
        <taxon>Oceanotoga</taxon>
    </lineage>
</organism>
<feature type="transmembrane region" description="Helical" evidence="7">
    <location>
        <begin position="12"/>
        <end position="34"/>
    </location>
</feature>
<evidence type="ECO:0000256" key="2">
    <source>
        <dbReference type="ARBA" id="ARBA00022448"/>
    </source>
</evidence>
<dbReference type="Proteomes" id="UP000245921">
    <property type="component" value="Unassembled WGS sequence"/>
</dbReference>
<dbReference type="PANTHER" id="PTHR43744">
    <property type="entry name" value="ABC TRANSPORTER PERMEASE PROTEIN MG189-RELATED-RELATED"/>
    <property type="match status" value="1"/>
</dbReference>
<dbReference type="CDD" id="cd06261">
    <property type="entry name" value="TM_PBP2"/>
    <property type="match status" value="1"/>
</dbReference>
<evidence type="ECO:0000256" key="4">
    <source>
        <dbReference type="ARBA" id="ARBA00022692"/>
    </source>
</evidence>
<evidence type="ECO:0000259" key="8">
    <source>
        <dbReference type="PROSITE" id="PS50928"/>
    </source>
</evidence>
<evidence type="ECO:0000256" key="7">
    <source>
        <dbReference type="RuleBase" id="RU363032"/>
    </source>
</evidence>
<comment type="caution">
    <text evidence="9">The sequence shown here is derived from an EMBL/GenBank/DDBJ whole genome shotgun (WGS) entry which is preliminary data.</text>
</comment>
<dbReference type="GO" id="GO:0005886">
    <property type="term" value="C:plasma membrane"/>
    <property type="evidence" value="ECO:0007669"/>
    <property type="project" value="UniProtKB-SubCell"/>
</dbReference>
<keyword evidence="3" id="KW-1003">Cell membrane</keyword>
<evidence type="ECO:0000256" key="1">
    <source>
        <dbReference type="ARBA" id="ARBA00004651"/>
    </source>
</evidence>
<protein>
    <submittedName>
        <fullName evidence="9">Carbohydrate ABC transporter membrane protein 2 (CUT1 family)</fullName>
    </submittedName>
</protein>
<dbReference type="InterPro" id="IPR035906">
    <property type="entry name" value="MetI-like_sf"/>
</dbReference>
<evidence type="ECO:0000313" key="10">
    <source>
        <dbReference type="Proteomes" id="UP000245921"/>
    </source>
</evidence>
<reference evidence="9 10" key="1">
    <citation type="submission" date="2018-05" db="EMBL/GenBank/DDBJ databases">
        <title>Genomic Encyclopedia of Type Strains, Phase IV (KMG-IV): sequencing the most valuable type-strain genomes for metagenomic binning, comparative biology and taxonomic classification.</title>
        <authorList>
            <person name="Goeker M."/>
        </authorList>
    </citation>
    <scope>NUCLEOTIDE SEQUENCE [LARGE SCALE GENOMIC DNA]</scope>
    <source>
        <strain evidence="9 10">DSM 24906</strain>
    </source>
</reference>
<dbReference type="RefSeq" id="WP_109605007.1">
    <property type="nucleotide sequence ID" value="NZ_QGGI01000010.1"/>
</dbReference>
<dbReference type="InterPro" id="IPR000515">
    <property type="entry name" value="MetI-like"/>
</dbReference>
<feature type="transmembrane region" description="Helical" evidence="7">
    <location>
        <begin position="200"/>
        <end position="222"/>
    </location>
</feature>
<evidence type="ECO:0000313" key="9">
    <source>
        <dbReference type="EMBL" id="PWJ92088.1"/>
    </source>
</evidence>
<accession>A0AA45C6G2</accession>
<feature type="transmembrane region" description="Helical" evidence="7">
    <location>
        <begin position="161"/>
        <end position="179"/>
    </location>
</feature>
<keyword evidence="10" id="KW-1185">Reference proteome</keyword>
<feature type="transmembrane region" description="Helical" evidence="7">
    <location>
        <begin position="127"/>
        <end position="149"/>
    </location>
</feature>
<comment type="subcellular location">
    <subcellularLocation>
        <location evidence="1 7">Cell membrane</location>
        <topology evidence="1 7">Multi-pass membrane protein</topology>
    </subcellularLocation>
</comment>